<keyword evidence="4" id="KW-1185">Reference proteome</keyword>
<dbReference type="GO" id="GO:0016020">
    <property type="term" value="C:membrane"/>
    <property type="evidence" value="ECO:0007669"/>
    <property type="project" value="InterPro"/>
</dbReference>
<dbReference type="Pfam" id="PF05425">
    <property type="entry name" value="CopD"/>
    <property type="match status" value="1"/>
</dbReference>
<feature type="transmembrane region" description="Helical" evidence="1">
    <location>
        <begin position="50"/>
        <end position="70"/>
    </location>
</feature>
<organism evidence="3 4">
    <name type="scientific">Ramlibacter albus</name>
    <dbReference type="NCBI Taxonomy" id="2079448"/>
    <lineage>
        <taxon>Bacteria</taxon>
        <taxon>Pseudomonadati</taxon>
        <taxon>Pseudomonadota</taxon>
        <taxon>Betaproteobacteria</taxon>
        <taxon>Burkholderiales</taxon>
        <taxon>Comamonadaceae</taxon>
        <taxon>Ramlibacter</taxon>
    </lineage>
</organism>
<keyword evidence="1" id="KW-1133">Transmembrane helix</keyword>
<keyword evidence="1" id="KW-0472">Membrane</keyword>
<feature type="transmembrane region" description="Helical" evidence="1">
    <location>
        <begin position="121"/>
        <end position="146"/>
    </location>
</feature>
<dbReference type="EMBL" id="JACORU010000001">
    <property type="protein sequence ID" value="MBC5763426.1"/>
    <property type="molecule type" value="Genomic_DNA"/>
</dbReference>
<feature type="domain" description="Copper resistance protein D" evidence="2">
    <location>
        <begin position="46"/>
        <end position="146"/>
    </location>
</feature>
<reference evidence="3" key="1">
    <citation type="submission" date="2020-08" db="EMBL/GenBank/DDBJ databases">
        <title>Ramlibacter sp. GTP1 16S ribosomal RNA gene genome sequencing and assembly.</title>
        <authorList>
            <person name="Kang M."/>
        </authorList>
    </citation>
    <scope>NUCLEOTIDE SEQUENCE</scope>
    <source>
        <strain evidence="3">GTP1</strain>
    </source>
</reference>
<sequence>MRNLFLFLHLAAAIFWMGGMAFMILALRPALGTLEPPQRLPVLGGVLRRFFIVVDISVLVLLVTGVRLLLQVPAAGAPVGWHAMAALGIAMMLVFLFIRLVPWRRMRAALGQAQWPVAGQAAQQIALLAKVNLGLGWLAIAAVIFWR</sequence>
<evidence type="ECO:0000259" key="2">
    <source>
        <dbReference type="Pfam" id="PF05425"/>
    </source>
</evidence>
<dbReference type="Proteomes" id="UP000596827">
    <property type="component" value="Unassembled WGS sequence"/>
</dbReference>
<evidence type="ECO:0000313" key="4">
    <source>
        <dbReference type="Proteomes" id="UP000596827"/>
    </source>
</evidence>
<keyword evidence="1" id="KW-0812">Transmembrane</keyword>
<proteinExistence type="predicted"/>
<dbReference type="InterPro" id="IPR008457">
    <property type="entry name" value="Cu-R_CopD_dom"/>
</dbReference>
<feature type="transmembrane region" description="Helical" evidence="1">
    <location>
        <begin position="82"/>
        <end position="101"/>
    </location>
</feature>
<evidence type="ECO:0000313" key="3">
    <source>
        <dbReference type="EMBL" id="MBC5763426.1"/>
    </source>
</evidence>
<name>A0A923M3Y7_9BURK</name>
<evidence type="ECO:0000256" key="1">
    <source>
        <dbReference type="SAM" id="Phobius"/>
    </source>
</evidence>
<gene>
    <name evidence="3" type="ORF">H8R02_03130</name>
</gene>
<accession>A0A923M3Y7</accession>
<dbReference type="AlphaFoldDB" id="A0A923M3Y7"/>
<dbReference type="RefSeq" id="WP_187079875.1">
    <property type="nucleotide sequence ID" value="NZ_JACORU010000001.1"/>
</dbReference>
<comment type="caution">
    <text evidence="3">The sequence shown here is derived from an EMBL/GenBank/DDBJ whole genome shotgun (WGS) entry which is preliminary data.</text>
</comment>
<protein>
    <submittedName>
        <fullName evidence="3">CopD family protein</fullName>
    </submittedName>
</protein>